<keyword evidence="3" id="KW-1185">Reference proteome</keyword>
<evidence type="ECO:0000313" key="2">
    <source>
        <dbReference type="EMBL" id="KAK7826005.1"/>
    </source>
</evidence>
<dbReference type="EMBL" id="JBBHLL010000036">
    <property type="protein sequence ID" value="KAK7826005.1"/>
    <property type="molecule type" value="Genomic_DNA"/>
</dbReference>
<proteinExistence type="predicted"/>
<reference evidence="2 3" key="1">
    <citation type="journal article" date="2023" name="bioRxiv">
        <title>Conserved and derived expression patterns and positive selection on dental genes reveal complex evolutionary context of ever-growing rodent molars.</title>
        <authorList>
            <person name="Calamari Z.T."/>
            <person name="Song A."/>
            <person name="Cohen E."/>
            <person name="Akter M."/>
            <person name="Roy R.D."/>
            <person name="Hallikas O."/>
            <person name="Christensen M.M."/>
            <person name="Li P."/>
            <person name="Marangoni P."/>
            <person name="Jernvall J."/>
            <person name="Klein O.D."/>
        </authorList>
    </citation>
    <scope>NUCLEOTIDE SEQUENCE [LARGE SCALE GENOMIC DNA]</scope>
    <source>
        <strain evidence="2">V071</strain>
    </source>
</reference>
<accession>A0AAW0JH64</accession>
<evidence type="ECO:0000256" key="1">
    <source>
        <dbReference type="SAM" id="MobiDB-lite"/>
    </source>
</evidence>
<protein>
    <submittedName>
        <fullName evidence="2">Uncharacterized protein</fullName>
    </submittedName>
</protein>
<evidence type="ECO:0000313" key="3">
    <source>
        <dbReference type="Proteomes" id="UP001488838"/>
    </source>
</evidence>
<comment type="caution">
    <text evidence="2">The sequence shown here is derived from an EMBL/GenBank/DDBJ whole genome shotgun (WGS) entry which is preliminary data.</text>
</comment>
<sequence>MASPDDPLRSDHMAKEPVEDTDPSTLSFAMGQKHRFLWSQSLSLGSGVSGGILQGIFPSSSFVTLQVLGGREMGMD</sequence>
<gene>
    <name evidence="2" type="ORF">U0070_009886</name>
</gene>
<feature type="region of interest" description="Disordered" evidence="1">
    <location>
        <begin position="1"/>
        <end position="24"/>
    </location>
</feature>
<feature type="compositionally biased region" description="Basic and acidic residues" evidence="1">
    <location>
        <begin position="1"/>
        <end position="18"/>
    </location>
</feature>
<organism evidence="2 3">
    <name type="scientific">Myodes glareolus</name>
    <name type="common">Bank vole</name>
    <name type="synonym">Clethrionomys glareolus</name>
    <dbReference type="NCBI Taxonomy" id="447135"/>
    <lineage>
        <taxon>Eukaryota</taxon>
        <taxon>Metazoa</taxon>
        <taxon>Chordata</taxon>
        <taxon>Craniata</taxon>
        <taxon>Vertebrata</taxon>
        <taxon>Euteleostomi</taxon>
        <taxon>Mammalia</taxon>
        <taxon>Eutheria</taxon>
        <taxon>Euarchontoglires</taxon>
        <taxon>Glires</taxon>
        <taxon>Rodentia</taxon>
        <taxon>Myomorpha</taxon>
        <taxon>Muroidea</taxon>
        <taxon>Cricetidae</taxon>
        <taxon>Arvicolinae</taxon>
        <taxon>Myodes</taxon>
    </lineage>
</organism>
<dbReference type="Proteomes" id="UP001488838">
    <property type="component" value="Unassembled WGS sequence"/>
</dbReference>
<name>A0AAW0JH64_MYOGA</name>
<dbReference type="AlphaFoldDB" id="A0AAW0JH64"/>